<dbReference type="InterPro" id="IPR045851">
    <property type="entry name" value="AMP-bd_C_sf"/>
</dbReference>
<dbReference type="InterPro" id="IPR020845">
    <property type="entry name" value="AMP-binding_CS"/>
</dbReference>
<dbReference type="InterPro" id="IPR049552">
    <property type="entry name" value="PKS_DH_N"/>
</dbReference>
<evidence type="ECO:0000256" key="8">
    <source>
        <dbReference type="ARBA" id="ARBA00023098"/>
    </source>
</evidence>
<evidence type="ECO:0000256" key="3">
    <source>
        <dbReference type="ARBA" id="ARBA00022450"/>
    </source>
</evidence>
<evidence type="ECO:0000256" key="9">
    <source>
        <dbReference type="ARBA" id="ARBA00023268"/>
    </source>
</evidence>
<feature type="domain" description="Carrier" evidence="11">
    <location>
        <begin position="1295"/>
        <end position="1370"/>
    </location>
</feature>
<dbReference type="InterPro" id="IPR016039">
    <property type="entry name" value="Thiolase-like"/>
</dbReference>
<dbReference type="SMART" id="SM00827">
    <property type="entry name" value="PKS_AT"/>
    <property type="match status" value="1"/>
</dbReference>
<feature type="region of interest" description="C-terminal hotdog fold" evidence="10">
    <location>
        <begin position="2441"/>
        <end position="2585"/>
    </location>
</feature>
<comment type="similarity">
    <text evidence="2">Belongs to the short-chain dehydrogenases/reductases (SDR) family.</text>
</comment>
<gene>
    <name evidence="14" type="ORF">PN36_20210</name>
</gene>
<dbReference type="SUPFAM" id="SSF52151">
    <property type="entry name" value="FabD/lysophospholipase-like"/>
    <property type="match status" value="1"/>
</dbReference>
<dbReference type="InterPro" id="IPR000873">
    <property type="entry name" value="AMP-dep_synth/lig_dom"/>
</dbReference>
<dbReference type="GO" id="GO:0071770">
    <property type="term" value="P:DIM/DIP cell wall layer assembly"/>
    <property type="evidence" value="ECO:0007669"/>
    <property type="project" value="TreeGrafter"/>
</dbReference>
<dbReference type="SUPFAM" id="SSF51735">
    <property type="entry name" value="NAD(P)-binding Rossmann-fold domains"/>
    <property type="match status" value="5"/>
</dbReference>
<evidence type="ECO:0000256" key="7">
    <source>
        <dbReference type="ARBA" id="ARBA00022832"/>
    </source>
</evidence>
<dbReference type="FunFam" id="3.40.47.10:FF:000042">
    <property type="entry name" value="Polyketide synthase Pks13"/>
    <property type="match status" value="1"/>
</dbReference>
<dbReference type="Proteomes" id="UP000030428">
    <property type="component" value="Unassembled WGS sequence"/>
</dbReference>
<comment type="pathway">
    <text evidence="1">Lipid metabolism; fatty acid biosynthesis.</text>
</comment>
<dbReference type="FunFam" id="3.40.366.10:FF:000002">
    <property type="entry name" value="Probable polyketide synthase 2"/>
    <property type="match status" value="1"/>
</dbReference>
<dbReference type="InterPro" id="IPR011032">
    <property type="entry name" value="GroES-like_sf"/>
</dbReference>
<dbReference type="SMART" id="SM00829">
    <property type="entry name" value="PKS_ER"/>
    <property type="match status" value="1"/>
</dbReference>
<dbReference type="Gene3D" id="3.90.180.10">
    <property type="entry name" value="Medium-chain alcohol dehydrogenases, catalytic domain"/>
    <property type="match status" value="1"/>
</dbReference>
<dbReference type="GO" id="GO:0044550">
    <property type="term" value="P:secondary metabolite biosynthetic process"/>
    <property type="evidence" value="ECO:0007669"/>
    <property type="project" value="UniProtKB-ARBA"/>
</dbReference>
<dbReference type="InterPro" id="IPR016035">
    <property type="entry name" value="Acyl_Trfase/lysoPLipase"/>
</dbReference>
<dbReference type="SUPFAM" id="SSF53901">
    <property type="entry name" value="Thiolase-like"/>
    <property type="match status" value="1"/>
</dbReference>
<evidence type="ECO:0000256" key="5">
    <source>
        <dbReference type="ARBA" id="ARBA00022679"/>
    </source>
</evidence>
<evidence type="ECO:0000259" key="11">
    <source>
        <dbReference type="PROSITE" id="PS50075"/>
    </source>
</evidence>
<protein>
    <submittedName>
        <fullName evidence="14">Uncharacterized protein</fullName>
    </submittedName>
</protein>
<keyword evidence="15" id="KW-1185">Reference proteome</keyword>
<dbReference type="PANTHER" id="PTHR43775:SF51">
    <property type="entry name" value="INACTIVE PHENOLPHTHIOCEROL SYNTHESIS POLYKETIDE SYNTHASE TYPE I PKS1-RELATED"/>
    <property type="match status" value="1"/>
</dbReference>
<dbReference type="SMART" id="SM00826">
    <property type="entry name" value="PKS_DH"/>
    <property type="match status" value="1"/>
</dbReference>
<dbReference type="Gene3D" id="1.10.1200.10">
    <property type="entry name" value="ACP-like"/>
    <property type="match status" value="2"/>
</dbReference>
<feature type="active site" description="Proton donor; for dehydratase activity" evidence="10">
    <location>
        <position position="2502"/>
    </location>
</feature>
<name>A0A4E0QS43_9GAMM</name>
<reference evidence="14 15" key="1">
    <citation type="journal article" date="2016" name="Front. Microbiol.">
        <title>Single-Cell (Meta-)Genomics of a Dimorphic Candidatus Thiomargarita nelsonii Reveals Genomic Plasticity.</title>
        <authorList>
            <person name="Flood B.E."/>
            <person name="Fliss P."/>
            <person name="Jones D.S."/>
            <person name="Dick G.J."/>
            <person name="Jain S."/>
            <person name="Kaster A.K."/>
            <person name="Winkel M."/>
            <person name="Mussmann M."/>
            <person name="Bailey J."/>
        </authorList>
    </citation>
    <scope>NUCLEOTIDE SEQUENCE [LARGE SCALE GENOMIC DNA]</scope>
    <source>
        <strain evidence="14">Hydrate Ridge</strain>
    </source>
</reference>
<dbReference type="SUPFAM" id="SSF56801">
    <property type="entry name" value="Acetyl-CoA synthetase-like"/>
    <property type="match status" value="2"/>
</dbReference>
<feature type="domain" description="Carrier" evidence="11">
    <location>
        <begin position="3438"/>
        <end position="3513"/>
    </location>
</feature>
<feature type="active site" description="Proton acceptor; for dehydratase activity" evidence="10">
    <location>
        <position position="2335"/>
    </location>
</feature>
<dbReference type="InterPro" id="IPR020841">
    <property type="entry name" value="PKS_Beta-ketoAc_synthase_dom"/>
</dbReference>
<dbReference type="InterPro" id="IPR013968">
    <property type="entry name" value="PKS_KR"/>
</dbReference>
<evidence type="ECO:0000256" key="6">
    <source>
        <dbReference type="ARBA" id="ARBA00022737"/>
    </source>
</evidence>
<dbReference type="InterPro" id="IPR036291">
    <property type="entry name" value="NAD(P)-bd_dom_sf"/>
</dbReference>
<dbReference type="UniPathway" id="UPA00094"/>
<dbReference type="CDD" id="cd08955">
    <property type="entry name" value="KR_2_FAS_SDR_x"/>
    <property type="match status" value="1"/>
</dbReference>
<dbReference type="InterPro" id="IPR020843">
    <property type="entry name" value="ER"/>
</dbReference>
<dbReference type="PROSITE" id="PS52004">
    <property type="entry name" value="KS3_2"/>
    <property type="match status" value="1"/>
</dbReference>
<dbReference type="InterPro" id="IPR006162">
    <property type="entry name" value="Ppantetheine_attach_site"/>
</dbReference>
<dbReference type="InterPro" id="IPR009081">
    <property type="entry name" value="PP-bd_ACP"/>
</dbReference>
<evidence type="ECO:0000256" key="2">
    <source>
        <dbReference type="ARBA" id="ARBA00006484"/>
    </source>
</evidence>
<dbReference type="InterPro" id="IPR049900">
    <property type="entry name" value="PKS_mFAS_DH"/>
</dbReference>
<dbReference type="InterPro" id="IPR014043">
    <property type="entry name" value="Acyl_transferase_dom"/>
</dbReference>
<dbReference type="GO" id="GO:0016491">
    <property type="term" value="F:oxidoreductase activity"/>
    <property type="evidence" value="ECO:0007669"/>
    <property type="project" value="InterPro"/>
</dbReference>
<dbReference type="FunFam" id="3.40.50.720:FF:000209">
    <property type="entry name" value="Polyketide synthase Pks12"/>
    <property type="match status" value="1"/>
</dbReference>
<dbReference type="Gene3D" id="3.30.70.3290">
    <property type="match status" value="1"/>
</dbReference>
<dbReference type="GO" id="GO:0005886">
    <property type="term" value="C:plasma membrane"/>
    <property type="evidence" value="ECO:0007669"/>
    <property type="project" value="TreeGrafter"/>
</dbReference>
<dbReference type="Gene3D" id="3.40.366.10">
    <property type="entry name" value="Malonyl-Coenzyme A Acyl Carrier Protein, domain 2"/>
    <property type="match status" value="1"/>
</dbReference>
<dbReference type="SUPFAM" id="SSF47336">
    <property type="entry name" value="ACP-like"/>
    <property type="match status" value="2"/>
</dbReference>
<evidence type="ECO:0000259" key="12">
    <source>
        <dbReference type="PROSITE" id="PS52004"/>
    </source>
</evidence>
<dbReference type="InterPro" id="IPR013154">
    <property type="entry name" value="ADH-like_N"/>
</dbReference>
<dbReference type="PROSITE" id="PS00455">
    <property type="entry name" value="AMP_BINDING"/>
    <property type="match status" value="1"/>
</dbReference>
<dbReference type="InterPro" id="IPR014030">
    <property type="entry name" value="Ketoacyl_synth_N"/>
</dbReference>
<dbReference type="SMART" id="SM01294">
    <property type="entry name" value="PKS_PP_betabranch"/>
    <property type="match status" value="1"/>
</dbReference>
<dbReference type="Pfam" id="PF00550">
    <property type="entry name" value="PP-binding"/>
    <property type="match status" value="2"/>
</dbReference>
<dbReference type="PROSITE" id="PS52019">
    <property type="entry name" value="PKS_MFAS_DH"/>
    <property type="match status" value="1"/>
</dbReference>
<dbReference type="InterPro" id="IPR016036">
    <property type="entry name" value="Malonyl_transacylase_ACP-bd"/>
</dbReference>
<dbReference type="PANTHER" id="PTHR43775">
    <property type="entry name" value="FATTY ACID SYNTHASE"/>
    <property type="match status" value="1"/>
</dbReference>
<dbReference type="Gene3D" id="3.40.47.10">
    <property type="match status" value="1"/>
</dbReference>
<feature type="domain" description="Ketosynthase family 3 (KS3)" evidence="12">
    <location>
        <begin position="1396"/>
        <end position="1834"/>
    </location>
</feature>
<dbReference type="InterPro" id="IPR020807">
    <property type="entry name" value="PKS_DH"/>
</dbReference>
<dbReference type="Pfam" id="PF08240">
    <property type="entry name" value="ADH_N"/>
    <property type="match status" value="1"/>
</dbReference>
<dbReference type="Gene3D" id="3.40.50.720">
    <property type="entry name" value="NAD(P)-binding Rossmann-like Domain"/>
    <property type="match status" value="4"/>
</dbReference>
<dbReference type="EMBL" id="JSZA02000086">
    <property type="protein sequence ID" value="TGO02720.1"/>
    <property type="molecule type" value="Genomic_DNA"/>
</dbReference>
<dbReference type="GO" id="GO:0005737">
    <property type="term" value="C:cytoplasm"/>
    <property type="evidence" value="ECO:0007669"/>
    <property type="project" value="TreeGrafter"/>
</dbReference>
<comment type="caution">
    <text evidence="14">The sequence shown here is derived from an EMBL/GenBank/DDBJ whole genome shotgun (WGS) entry which is preliminary data.</text>
</comment>
<keyword evidence="7" id="KW-0276">Fatty acid metabolism</keyword>
<dbReference type="Gene3D" id="3.40.50.12780">
    <property type="entry name" value="N-terminal domain of ligase-like"/>
    <property type="match status" value="1"/>
</dbReference>
<organism evidence="14 15">
    <name type="scientific">Candidatus Thiomargarita nelsonii</name>
    <dbReference type="NCBI Taxonomy" id="1003181"/>
    <lineage>
        <taxon>Bacteria</taxon>
        <taxon>Pseudomonadati</taxon>
        <taxon>Pseudomonadota</taxon>
        <taxon>Gammaproteobacteria</taxon>
        <taxon>Thiotrichales</taxon>
        <taxon>Thiotrichaceae</taxon>
        <taxon>Thiomargarita</taxon>
    </lineage>
</organism>
<dbReference type="SMART" id="SM00822">
    <property type="entry name" value="PKS_KR"/>
    <property type="match status" value="2"/>
</dbReference>
<dbReference type="GO" id="GO:0004312">
    <property type="term" value="F:fatty acid synthase activity"/>
    <property type="evidence" value="ECO:0007669"/>
    <property type="project" value="TreeGrafter"/>
</dbReference>
<dbReference type="InterPro" id="IPR020806">
    <property type="entry name" value="PKS_PP-bd"/>
</dbReference>
<dbReference type="FunFam" id="1.10.1200.10:FF:000016">
    <property type="entry name" value="Non-ribosomal peptide synthase"/>
    <property type="match status" value="1"/>
</dbReference>
<keyword evidence="5" id="KW-0808">Transferase</keyword>
<feature type="region of interest" description="N-terminal hotdog fold" evidence="10">
    <location>
        <begin position="2303"/>
        <end position="2426"/>
    </location>
</feature>
<dbReference type="GO" id="GO:0006633">
    <property type="term" value="P:fatty acid biosynthetic process"/>
    <property type="evidence" value="ECO:0007669"/>
    <property type="project" value="UniProtKB-UniPathway"/>
</dbReference>
<keyword evidence="6" id="KW-0677">Repeat</keyword>
<dbReference type="InterPro" id="IPR050091">
    <property type="entry name" value="PKS_NRPS_Biosynth_Enz"/>
</dbReference>
<dbReference type="SMART" id="SM00825">
    <property type="entry name" value="PKS_KS"/>
    <property type="match status" value="1"/>
</dbReference>
<keyword evidence="4" id="KW-0597">Phosphoprotein</keyword>
<evidence type="ECO:0000256" key="4">
    <source>
        <dbReference type="ARBA" id="ARBA00022553"/>
    </source>
</evidence>
<dbReference type="SUPFAM" id="SSF55048">
    <property type="entry name" value="Probable ACP-binding domain of malonyl-CoA ACP transacylase"/>
    <property type="match status" value="1"/>
</dbReference>
<dbReference type="Gene3D" id="3.10.129.120">
    <property type="match status" value="1"/>
</dbReference>
<dbReference type="InterPro" id="IPR049551">
    <property type="entry name" value="PKS_DH_C"/>
</dbReference>
<keyword evidence="9" id="KW-0511">Multifunctional enzyme</keyword>
<dbReference type="Gene3D" id="3.10.129.10">
    <property type="entry name" value="Hotdog Thioesterase"/>
    <property type="match status" value="1"/>
</dbReference>
<dbReference type="PROSITE" id="PS00012">
    <property type="entry name" value="PHOSPHOPANTETHEINE"/>
    <property type="match status" value="1"/>
</dbReference>
<sequence length="3552" mass="393418">MKNNNLIEISKIETALLEEQSVNECLVQMRHTNNGEQQIIAYVVSNRPLMPERLHTHLQTKLATELLPSAYIPLSALPLTSEGQLDQAALARIPVIDTDLIEHWEQRIQSLPEINQVAVVVQENHQVLPPLHLSSLVPNWQTALITSETVDIDKSVAVAAKSTPKPLALSHGKPLPEDAQAPTTLPAILQRAAQKVPGQNIFYIQLDGTEIVQTYAQLLEQAERILAGLRKQRLKPQEQVIFQLEHNQDIIPAFWGCLLGGFIPVIAVLPSSYSESSRSLEQLAQVWQLLEQPLIITSSVLEKSMLTLSQTHPLKNARLGLIESLRNNKPDNSYYQAQPDEVAFFNLTSGSTGVPKCIMLTHRNILSRARGTNQLCQHRKDDIILNWLPFDHIGSISDWHLRGVDIGCKLIYAPKEYVLAQPINWLELIDKYRITQSWAPNFAYSLINDAIKSVSQKNWDLSSVKSLLTAGESISIKIVQDFLKNLAPYKLNKTAISTAFGMAEMGSGITYFQTTNTTPLKFFSVDRTALAGSLVHLNPDDPNSIIFMSLGPVIPGVTIRIVDDENNLLPEETIGHFQVKGAAVSPGYYKNPQANQLAFLADSWFDTGDLGFISEEHLVLTGRAKESIIINGANFYNSEIEAVVEEIEEIEVSYTAACAVRPTGTVTEQLAIFFHSTVSDLLALIKKIQAQLTRKIGVKPDYLIPVEKPAIPKTAIGKIQRSQLTQRFEAGEFDPIIKKLDILSGNDNTLPDWFYQTIWRRHEVVTLRPASQTVNSLIFIDNLGLGAQIAVDNKMVTVEISTDFAKLSENRYRIAPNQPAHYQQLLESLAQANFQIDEILHLWTYDNYAGEVSSLESFESAQVLGVYSLLYLLQALTKGTKHPIRLLTISSQTQIIAAGDKMAYEKTPLLGIIKTLSQEIPWLTARHIDLPIDSANATLIHRERRVISTEPEIAYRQGQRWVPRLESALTTPPNPLPFKKGGHYLINGGLEGIGIEISKYLLQHFEARLLIIGKTPLPDESQWEIHLVQADAVAEQIHAYQTLRQAGGEIVYQAVDVSDFEQLQQSPLDGVIHLTSIPQERLLIEETYDSLSASFRADIVGVWTLHQLIKAQPNAIFINFASVNGFFGGATVGAIAAASRFQDSLTRYQQQQTALQSYCFHWTLWEDTAAKFPPQMAELSRALGYNTISATQGLHSFLAGLYHNQTQLLIGLDGNNAHIRSYLESDSIALQQLTAYFTTTSHNLPTMQELHVADRFKTPTSCHFIQLPKMPLTETGAIDKNQLAHGNVSDKESTLPTTEIEQQIAQIWQDVLGLPEVGLHDNFFELGGHSVLLVQTQSQLQEQLGVQLSIVDMFTYPTIETLANYLSQSQSSETTTAAQQGYERAQLRTHQATVDDSDIAVIGMACRFPGANNIDEFWQNLTNGVESIDFFTAEEVIASGVAPDLVNNPNYVKANPILTDIESFDAAFFGYTAKEVEWMDPQQRLLLECAWESMEDAGYNPIAYEGLIGIYAGAAMNTYLLNNLYPNRHKLDSNDDLAIATLDSMGGFQIMVANDKDYLTTRISYKLNLRGPSVNVQTACSTSLLAIHNAIQSLQTGECDIALAGGVSVQVPQKIGHLYQEGMIVTPDGHCRAFDAQAEGTIFGSGAGIVVLKRLKEALADGDHIYAVIKGSAANNDGGMKVGYMAPSGDGQAKVASEAIAMAGITADTVTYVETHGTGTVMGDPIEVGGLTQAFQMTTDKKDFCAIGSVKTNVGHLQIASGIVGFIKTVLALHHQQIPPSLNFEEPNPNIDFANSPFYVNTQLTDWKTNEIARRAGVNSLGIGGTNVHVILEESPEIPAFKNELERPQHLLTLSAKSETALHELVQRYEQFLSNNPETSLADICFTANTGRVHFEQRIAIVAESNQQLRTCLLDIKEATSKSQIQEIAFLFTGQGAQYVGMGRQLYETQPTFRQTLDRCDEILRDYLEQPLLEVIYSSRDAERRGRHSHAERGNEELSKTVYTQPALFALEYALAELWQSWGIKPAYVMGHSVGEYVAACIAGVFSLEDGLKLVAERARLMQALPRDGEMVTVFASEAQVAAAIQPYTQQVAIAAINGPENIVISGQHEAIATIKATLESQGIKTKPLSVSHAFHSPLIEPMLPAFSHIVGEVTLSSPEINLISNLTGELATAEITTPAYWCRHITHPVKFAASMATLYQQGCDVFLEIGPKPALLGLARQCLPEDVGVWLPSLRQGTDDWQQLLQSLSEIYVRGATIDWAGFDRDYQRRRVVLPTYPFQRQRYWLDRPTARMEITAPTKLHPLLDKKTQSPLLKETLFETYFHQDKLSFLADHLIYDKMVVSGASYISMILGAAELTFGVQGCVLEEILFEQALVIPEEGCTVQLAIIPEENDKAAFKLISFGKKTENWITHVTGKIQTGQIDSPSKSENFQALWNRCPQTITANEFYQTQRDRHIDLGPSYQWLESIRRGNSEAICQLTPPSAALSGLEEYQLHPGLIDGGLELSLLAMDSKIEDTFVPFSIEKVRFYQRPNHPQLWGHCQLRSSSGKDKLLGDIRVFDEVGTPIIEFLGFEGRKADRFAVPDSFQKDFSNYLYNIVWQPKELLLLNRREIHGKSSSWIIFADQGGIGQKLIELLQAQGERCVLVFVGQNYEKVTENHYTINLSNPDDFQRLLEDSLAAHYPPCRGIVHLWSQDNGFENDHNIATLRHAQILGCGSVLHLVQSLIQAKWSQFPHLWLVTQGGQAIGQHNIEQSSLWGLGRTIMLEHPEFQCVCIDLEGKTDTIQTLFAELWSPDEENQIAYHDGVRHVARLEPQQVPIQTAMAPFQVKISSYGILENLALIPMTRCPPQLGEVEIQVKATGLNFRDVLHALGMLKEQAKESGFKTPADVPFGFECAGKIVRIGENVTDLKIGDDVIAAMALGSLSRFITVSTALVVHKPSNLSFEEAATIPLALLTAYYGLQKLAHLKQGDKVLIHAAAGGVGQAAVQLAQQVGAEIFATASPSKWDFLKSQGVKYIMNSRSLDFADKVMAFTDGQGVDVVLNSLNGDFIPKSLGILRNKGCFVEIGKIGIWDEQQVQNVRPDVAYFNFDLGEIALENPALITLMLKELMQSIKANSLGPLPYKCFPIAKVVDAFRYLAQAKQIGKVVISLPSMSEESIVHGNSSYLITGGTGSLGLQMAQWLAEQGAQHLILMSRQTTTTDIVKHTIAQIEQTGAFVSIATADVSDENELNRVLEQINQTAPLRGVIHAAGVLEDGMLIGQNWERFEKVLAAKVYGAWNLHQLTADMPLDFFVMFSSAASLLGNRGQSNYAAANAFLDSLAHQRHQQGLVATTINWGPWAQGGMALSTTTIQENLSKQGFKPINTLEGLELMERIISENITQIGVMPCDWHKYTTADNVLFTNLIQKSTDKPAKPLAELSLKLEKAGGYEEKHTILSNFVHETAQQVLGTEPSQTLDANKSLMELGLDSLQAVEMRNRLGKGLETTLSVSLLFNYPSINKLVGYLEKEILKIEENLAQSESNEFDYLDELSHEELESLLKQEVGVEAI</sequence>
<dbReference type="Pfam" id="PF21394">
    <property type="entry name" value="Beta-ketacyl_N"/>
    <property type="match status" value="2"/>
</dbReference>
<dbReference type="InterPro" id="IPR042099">
    <property type="entry name" value="ANL_N_sf"/>
</dbReference>
<dbReference type="GO" id="GO:0004315">
    <property type="term" value="F:3-oxoacyl-[acyl-carrier-protein] synthase activity"/>
    <property type="evidence" value="ECO:0007669"/>
    <property type="project" value="InterPro"/>
</dbReference>
<dbReference type="InterPro" id="IPR049490">
    <property type="entry name" value="C883_1060-like_KR_N"/>
</dbReference>
<proteinExistence type="inferred from homology"/>
<dbReference type="SMART" id="SM00823">
    <property type="entry name" value="PKS_PP"/>
    <property type="match status" value="2"/>
</dbReference>
<dbReference type="Pfam" id="PF00698">
    <property type="entry name" value="Acyl_transf_1"/>
    <property type="match status" value="1"/>
</dbReference>
<dbReference type="InterPro" id="IPR018201">
    <property type="entry name" value="Ketoacyl_synth_AS"/>
</dbReference>
<evidence type="ECO:0000256" key="1">
    <source>
        <dbReference type="ARBA" id="ARBA00005194"/>
    </source>
</evidence>
<dbReference type="Pfam" id="PF14765">
    <property type="entry name" value="PS-DH"/>
    <property type="match status" value="1"/>
</dbReference>
<dbReference type="GO" id="GO:0031177">
    <property type="term" value="F:phosphopantetheine binding"/>
    <property type="evidence" value="ECO:0007669"/>
    <property type="project" value="InterPro"/>
</dbReference>
<dbReference type="Pfam" id="PF00501">
    <property type="entry name" value="AMP-binding"/>
    <property type="match status" value="1"/>
</dbReference>
<dbReference type="Pfam" id="PF08659">
    <property type="entry name" value="KR"/>
    <property type="match status" value="2"/>
</dbReference>
<dbReference type="Gene3D" id="3.30.300.30">
    <property type="match status" value="2"/>
</dbReference>
<evidence type="ECO:0000256" key="10">
    <source>
        <dbReference type="PROSITE-ProRule" id="PRU01363"/>
    </source>
</evidence>
<dbReference type="CDD" id="cd08953">
    <property type="entry name" value="KR_2_SDR_x"/>
    <property type="match status" value="1"/>
</dbReference>
<keyword evidence="8" id="KW-0443">Lipid metabolism</keyword>
<dbReference type="PROSITE" id="PS00606">
    <property type="entry name" value="KS3_1"/>
    <property type="match status" value="1"/>
</dbReference>
<evidence type="ECO:0000313" key="15">
    <source>
        <dbReference type="Proteomes" id="UP000030428"/>
    </source>
</evidence>
<dbReference type="InterPro" id="IPR036736">
    <property type="entry name" value="ACP-like_sf"/>
</dbReference>
<dbReference type="InterPro" id="IPR014031">
    <property type="entry name" value="Ketoacyl_synth_C"/>
</dbReference>
<dbReference type="InterPro" id="IPR057326">
    <property type="entry name" value="KR_dom"/>
</dbReference>
<dbReference type="Pfam" id="PF22621">
    <property type="entry name" value="CurL-like_PKS_C"/>
    <property type="match status" value="1"/>
</dbReference>
<accession>A0A4E0QS43</accession>
<evidence type="ECO:0000259" key="13">
    <source>
        <dbReference type="PROSITE" id="PS52019"/>
    </source>
</evidence>
<dbReference type="Pfam" id="PF21089">
    <property type="entry name" value="PKS_DH_N"/>
    <property type="match status" value="1"/>
</dbReference>
<dbReference type="PROSITE" id="PS50075">
    <property type="entry name" value="CARRIER"/>
    <property type="match status" value="2"/>
</dbReference>
<dbReference type="Pfam" id="PF13602">
    <property type="entry name" value="ADH_zinc_N_2"/>
    <property type="match status" value="1"/>
</dbReference>
<dbReference type="Pfam" id="PF00109">
    <property type="entry name" value="ketoacyl-synt"/>
    <property type="match status" value="1"/>
</dbReference>
<feature type="domain" description="PKS/mFAS DH" evidence="13">
    <location>
        <begin position="2303"/>
        <end position="2585"/>
    </location>
</feature>
<evidence type="ECO:0000313" key="14">
    <source>
        <dbReference type="EMBL" id="TGO02720.1"/>
    </source>
</evidence>
<dbReference type="InterPro" id="IPR001227">
    <property type="entry name" value="Ac_transferase_dom_sf"/>
</dbReference>
<dbReference type="Pfam" id="PF02801">
    <property type="entry name" value="Ketoacyl-synt_C"/>
    <property type="match status" value="1"/>
</dbReference>
<dbReference type="CDD" id="cd00833">
    <property type="entry name" value="PKS"/>
    <property type="match status" value="1"/>
</dbReference>
<dbReference type="SUPFAM" id="SSF50129">
    <property type="entry name" value="GroES-like"/>
    <property type="match status" value="1"/>
</dbReference>
<dbReference type="CDD" id="cd05195">
    <property type="entry name" value="enoyl_red"/>
    <property type="match status" value="1"/>
</dbReference>
<keyword evidence="3" id="KW-0596">Phosphopantetheine</keyword>